<dbReference type="EMBL" id="BMAW01004089">
    <property type="protein sequence ID" value="GFS86987.1"/>
    <property type="molecule type" value="Genomic_DNA"/>
</dbReference>
<comment type="caution">
    <text evidence="1">The sequence shown here is derived from an EMBL/GenBank/DDBJ whole genome shotgun (WGS) entry which is preliminary data.</text>
</comment>
<dbReference type="Proteomes" id="UP000887013">
    <property type="component" value="Unassembled WGS sequence"/>
</dbReference>
<name>A0A8X6TAD7_NEPPI</name>
<proteinExistence type="predicted"/>
<sequence length="24" mass="2675">MDALFVYINPEAGLTTEYNVMPVS</sequence>
<feature type="non-terminal residue" evidence="1">
    <location>
        <position position="24"/>
    </location>
</feature>
<gene>
    <name evidence="1" type="ORF">NPIL_355761</name>
</gene>
<evidence type="ECO:0000313" key="1">
    <source>
        <dbReference type="EMBL" id="GFS86987.1"/>
    </source>
</evidence>
<organism evidence="1 2">
    <name type="scientific">Nephila pilipes</name>
    <name type="common">Giant wood spider</name>
    <name type="synonym">Nephila maculata</name>
    <dbReference type="NCBI Taxonomy" id="299642"/>
    <lineage>
        <taxon>Eukaryota</taxon>
        <taxon>Metazoa</taxon>
        <taxon>Ecdysozoa</taxon>
        <taxon>Arthropoda</taxon>
        <taxon>Chelicerata</taxon>
        <taxon>Arachnida</taxon>
        <taxon>Araneae</taxon>
        <taxon>Araneomorphae</taxon>
        <taxon>Entelegynae</taxon>
        <taxon>Araneoidea</taxon>
        <taxon>Nephilidae</taxon>
        <taxon>Nephila</taxon>
    </lineage>
</organism>
<accession>A0A8X6TAD7</accession>
<dbReference type="AlphaFoldDB" id="A0A8X6TAD7"/>
<keyword evidence="2" id="KW-1185">Reference proteome</keyword>
<protein>
    <submittedName>
        <fullName evidence="1">Uncharacterized protein</fullName>
    </submittedName>
</protein>
<reference evidence="1" key="1">
    <citation type="submission" date="2020-08" db="EMBL/GenBank/DDBJ databases">
        <title>Multicomponent nature underlies the extraordinary mechanical properties of spider dragline silk.</title>
        <authorList>
            <person name="Kono N."/>
            <person name="Nakamura H."/>
            <person name="Mori M."/>
            <person name="Yoshida Y."/>
            <person name="Ohtoshi R."/>
            <person name="Malay A.D."/>
            <person name="Moran D.A.P."/>
            <person name="Tomita M."/>
            <person name="Numata K."/>
            <person name="Arakawa K."/>
        </authorList>
    </citation>
    <scope>NUCLEOTIDE SEQUENCE</scope>
</reference>
<evidence type="ECO:0000313" key="2">
    <source>
        <dbReference type="Proteomes" id="UP000887013"/>
    </source>
</evidence>